<reference evidence="1" key="1">
    <citation type="journal article" date="2014" name="Front. Microbiol.">
        <title>High frequency of phylogenetically diverse reductive dehalogenase-homologous genes in deep subseafloor sedimentary metagenomes.</title>
        <authorList>
            <person name="Kawai M."/>
            <person name="Futagami T."/>
            <person name="Toyoda A."/>
            <person name="Takaki Y."/>
            <person name="Nishi S."/>
            <person name="Hori S."/>
            <person name="Arai W."/>
            <person name="Tsubouchi T."/>
            <person name="Morono Y."/>
            <person name="Uchiyama I."/>
            <person name="Ito T."/>
            <person name="Fujiyama A."/>
            <person name="Inagaki F."/>
            <person name="Takami H."/>
        </authorList>
    </citation>
    <scope>NUCLEOTIDE SEQUENCE</scope>
    <source>
        <strain evidence="1">Expedition CK06-06</strain>
    </source>
</reference>
<accession>X1MC78</accession>
<comment type="caution">
    <text evidence="1">The sequence shown here is derived from an EMBL/GenBank/DDBJ whole genome shotgun (WGS) entry which is preliminary data.</text>
</comment>
<proteinExistence type="predicted"/>
<dbReference type="EMBL" id="BARV01010437">
    <property type="protein sequence ID" value="GAI12285.1"/>
    <property type="molecule type" value="Genomic_DNA"/>
</dbReference>
<organism evidence="1">
    <name type="scientific">marine sediment metagenome</name>
    <dbReference type="NCBI Taxonomy" id="412755"/>
    <lineage>
        <taxon>unclassified sequences</taxon>
        <taxon>metagenomes</taxon>
        <taxon>ecological metagenomes</taxon>
    </lineage>
</organism>
<feature type="non-terminal residue" evidence="1">
    <location>
        <position position="1"/>
    </location>
</feature>
<name>X1MC78_9ZZZZ</name>
<gene>
    <name evidence="1" type="ORF">S06H3_20203</name>
</gene>
<evidence type="ECO:0000313" key="1">
    <source>
        <dbReference type="EMBL" id="GAI12285.1"/>
    </source>
</evidence>
<sequence length="34" mass="4191">ETCLKNLKEYLIFNNINPYNSYNFGSYWKEELNQ</sequence>
<protein>
    <submittedName>
        <fullName evidence="1">Uncharacterized protein</fullName>
    </submittedName>
</protein>
<dbReference type="AlphaFoldDB" id="X1MC78"/>